<dbReference type="SUPFAM" id="SSF52129">
    <property type="entry name" value="Caspase-like"/>
    <property type="match status" value="1"/>
</dbReference>
<gene>
    <name evidence="3" type="ORF">KIK155_LOCUS6894</name>
</gene>
<dbReference type="InterPro" id="IPR011600">
    <property type="entry name" value="Pept_C14_caspase"/>
</dbReference>
<sequence>MTSSPVYQCKRALIIGINTYQNNSLNYCINDAKDLMTTLNRIGFKEVLLGVDCKRTKFLQMVETFAGRIKPTDLTLFYFSGHGKQYENENYLLPSDYDYDYSTRESIYLLDNAVSVQYIMKKIYHRYCPVTIFIFDCCRTNVRTKGGSDQQGLSPMHASPETLIAYACAPGAVAVDETRNGRNGYFAEHSLKHIATPNNDIEDILKIVAREVKLQTSGFQVPFRTSSLTEKVCLVTSNVQG</sequence>
<accession>A0A817Z6E0</accession>
<dbReference type="Gene3D" id="3.40.50.1460">
    <property type="match status" value="1"/>
</dbReference>
<dbReference type="AlphaFoldDB" id="A0A817Z6E0"/>
<feature type="domain" description="Peptidase C14A caspase catalytic" evidence="2">
    <location>
        <begin position="19"/>
        <end position="236"/>
    </location>
</feature>
<name>A0A817Z6E0_9BILA</name>
<comment type="similarity">
    <text evidence="1">Belongs to the peptidase C14A family.</text>
</comment>
<evidence type="ECO:0000313" key="3">
    <source>
        <dbReference type="EMBL" id="CAF3387678.1"/>
    </source>
</evidence>
<dbReference type="InterPro" id="IPR052039">
    <property type="entry name" value="Caspase-related_regulators"/>
</dbReference>
<evidence type="ECO:0000256" key="1">
    <source>
        <dbReference type="ARBA" id="ARBA00010134"/>
    </source>
</evidence>
<dbReference type="EMBL" id="CAJNYV010000852">
    <property type="protein sequence ID" value="CAF3387678.1"/>
    <property type="molecule type" value="Genomic_DNA"/>
</dbReference>
<dbReference type="GO" id="GO:0006508">
    <property type="term" value="P:proteolysis"/>
    <property type="evidence" value="ECO:0007669"/>
    <property type="project" value="InterPro"/>
</dbReference>
<organism evidence="3 4">
    <name type="scientific">Rotaria socialis</name>
    <dbReference type="NCBI Taxonomy" id="392032"/>
    <lineage>
        <taxon>Eukaryota</taxon>
        <taxon>Metazoa</taxon>
        <taxon>Spiralia</taxon>
        <taxon>Gnathifera</taxon>
        <taxon>Rotifera</taxon>
        <taxon>Eurotatoria</taxon>
        <taxon>Bdelloidea</taxon>
        <taxon>Philodinida</taxon>
        <taxon>Philodinidae</taxon>
        <taxon>Rotaria</taxon>
    </lineage>
</organism>
<dbReference type="SMART" id="SM00115">
    <property type="entry name" value="CASc"/>
    <property type="match status" value="1"/>
</dbReference>
<evidence type="ECO:0000313" key="4">
    <source>
        <dbReference type="Proteomes" id="UP000663865"/>
    </source>
</evidence>
<proteinExistence type="inferred from homology"/>
<dbReference type="PANTHER" id="PTHR22576:SF37">
    <property type="entry name" value="MUCOSA-ASSOCIATED LYMPHOID TISSUE LYMPHOMA TRANSLOCATION PROTEIN 1"/>
    <property type="match status" value="1"/>
</dbReference>
<dbReference type="GO" id="GO:0004197">
    <property type="term" value="F:cysteine-type endopeptidase activity"/>
    <property type="evidence" value="ECO:0007669"/>
    <property type="project" value="InterPro"/>
</dbReference>
<protein>
    <recommendedName>
        <fullName evidence="2">Peptidase C14A caspase catalytic domain-containing protein</fullName>
    </recommendedName>
</protein>
<dbReference type="Pfam" id="PF00656">
    <property type="entry name" value="Peptidase_C14"/>
    <property type="match status" value="1"/>
</dbReference>
<reference evidence="3" key="1">
    <citation type="submission" date="2021-02" db="EMBL/GenBank/DDBJ databases">
        <authorList>
            <person name="Nowell W R."/>
        </authorList>
    </citation>
    <scope>NUCLEOTIDE SEQUENCE</scope>
</reference>
<dbReference type="InterPro" id="IPR015917">
    <property type="entry name" value="Pept_C14A"/>
</dbReference>
<evidence type="ECO:0000259" key="2">
    <source>
        <dbReference type="SMART" id="SM00115"/>
    </source>
</evidence>
<dbReference type="PANTHER" id="PTHR22576">
    <property type="entry name" value="MUCOSA ASSOCIATED LYMPHOID TISSUE LYMPHOMA TRANSLOCATION PROTEIN 1/PARACASPASE"/>
    <property type="match status" value="1"/>
</dbReference>
<comment type="caution">
    <text evidence="3">The sequence shown here is derived from an EMBL/GenBank/DDBJ whole genome shotgun (WGS) entry which is preliminary data.</text>
</comment>
<dbReference type="InterPro" id="IPR029030">
    <property type="entry name" value="Caspase-like_dom_sf"/>
</dbReference>
<dbReference type="Proteomes" id="UP000663865">
    <property type="component" value="Unassembled WGS sequence"/>
</dbReference>